<dbReference type="Proteomes" id="UP000257231">
    <property type="component" value="Segment"/>
</dbReference>
<sequence>MPTYTTTGYEKRIKAELDQRQEHWSKSKIQRAALKLCKEQARMESLDWERIFTHSDPTPKQAIRNIERKEKAASAATPAAQKNTYQGVNQ</sequence>
<gene>
    <name evidence="2" type="primary">35</name>
    <name evidence="2" type="ORF">SEA_MARGARETKALI_35</name>
</gene>
<dbReference type="RefSeq" id="YP_010649517.1">
    <property type="nucleotide sequence ID" value="NC_070769.1"/>
</dbReference>
<evidence type="ECO:0000313" key="2">
    <source>
        <dbReference type="EMBL" id="AXH44415.1"/>
    </source>
</evidence>
<feature type="region of interest" description="Disordered" evidence="1">
    <location>
        <begin position="68"/>
        <end position="90"/>
    </location>
</feature>
<proteinExistence type="predicted"/>
<dbReference type="GeneID" id="77925065"/>
<name>A0A345KN13_9CAUD</name>
<reference evidence="3" key="1">
    <citation type="submission" date="2018-06" db="EMBL/GenBank/DDBJ databases">
        <authorList>
            <person name="Zhirakovskaya E."/>
        </authorList>
    </citation>
    <scope>NUCLEOTIDE SEQUENCE [LARGE SCALE GENOMIC DNA]</scope>
</reference>
<accession>A0A345KN13</accession>
<dbReference type="KEGG" id="vg:77925065"/>
<keyword evidence="3" id="KW-1185">Reference proteome</keyword>
<evidence type="ECO:0000256" key="1">
    <source>
        <dbReference type="SAM" id="MobiDB-lite"/>
    </source>
</evidence>
<evidence type="ECO:0000313" key="3">
    <source>
        <dbReference type="Proteomes" id="UP000257231"/>
    </source>
</evidence>
<organism evidence="2 3">
    <name type="scientific">Arthrobacter phage MargaretKali</name>
    <dbReference type="NCBI Taxonomy" id="2250414"/>
    <lineage>
        <taxon>Viruses</taxon>
        <taxon>Duplodnaviria</taxon>
        <taxon>Heunggongvirae</taxon>
        <taxon>Uroviricota</taxon>
        <taxon>Caudoviricetes</taxon>
        <taxon>Kumottavirus</taxon>
        <taxon>Kumottavirus margaretkali</taxon>
    </lineage>
</organism>
<feature type="compositionally biased region" description="Polar residues" evidence="1">
    <location>
        <begin position="81"/>
        <end position="90"/>
    </location>
</feature>
<dbReference type="EMBL" id="MH450123">
    <property type="protein sequence ID" value="AXH44415.1"/>
    <property type="molecule type" value="Genomic_DNA"/>
</dbReference>
<protein>
    <submittedName>
        <fullName evidence="2">Uncharacterized protein</fullName>
    </submittedName>
</protein>